<feature type="compositionally biased region" description="Basic residues" evidence="1">
    <location>
        <begin position="44"/>
        <end position="53"/>
    </location>
</feature>
<sequence length="213" mass="24560">MKGGDLQQDSVAAPIATHQTPQVKTQRRRTKQETKNSKGDIQHRTLKTTHKPTRPMGNRCRLRTAISHVSNRWCGYPGLRAHNPPTFPFTQSFGTIYARTSTKYTDFVLRTGRLSDKLLSQGYVCDRLTSSLRKFYGPYGELVIYYDAHSPEWWMIFCQRPFEPSHQRLYLNNSNQQQMGGYGPQPVYPPQPMYGPQPGYGQQQQQQQTVLFT</sequence>
<accession>A0AA89C0M6</accession>
<reference evidence="2" key="1">
    <citation type="submission" date="2019-08" db="EMBL/GenBank/DDBJ databases">
        <title>The improved chromosome-level genome for the pearl oyster Pinctada fucata martensii using PacBio sequencing and Hi-C.</title>
        <authorList>
            <person name="Zheng Z."/>
        </authorList>
    </citation>
    <scope>NUCLEOTIDE SEQUENCE</scope>
    <source>
        <strain evidence="2">ZZ-2019</strain>
        <tissue evidence="2">Adductor muscle</tissue>
    </source>
</reference>
<feature type="region of interest" description="Disordered" evidence="1">
    <location>
        <begin position="1"/>
        <end position="57"/>
    </location>
</feature>
<name>A0AA89C0M6_PINIB</name>
<feature type="region of interest" description="Disordered" evidence="1">
    <location>
        <begin position="180"/>
        <end position="213"/>
    </location>
</feature>
<proteinExistence type="predicted"/>
<feature type="compositionally biased region" description="Pro residues" evidence="1">
    <location>
        <begin position="186"/>
        <end position="195"/>
    </location>
</feature>
<dbReference type="EMBL" id="VSWD01000005">
    <property type="protein sequence ID" value="KAK3103590.1"/>
    <property type="molecule type" value="Genomic_DNA"/>
</dbReference>
<dbReference type="Proteomes" id="UP001186944">
    <property type="component" value="Unassembled WGS sequence"/>
</dbReference>
<evidence type="ECO:0000313" key="3">
    <source>
        <dbReference type="Proteomes" id="UP001186944"/>
    </source>
</evidence>
<protein>
    <submittedName>
        <fullName evidence="2">Uncharacterized protein</fullName>
    </submittedName>
</protein>
<keyword evidence="3" id="KW-1185">Reference proteome</keyword>
<comment type="caution">
    <text evidence="2">The sequence shown here is derived from an EMBL/GenBank/DDBJ whole genome shotgun (WGS) entry which is preliminary data.</text>
</comment>
<feature type="compositionally biased region" description="Low complexity" evidence="1">
    <location>
        <begin position="196"/>
        <end position="213"/>
    </location>
</feature>
<evidence type="ECO:0000313" key="2">
    <source>
        <dbReference type="EMBL" id="KAK3103590.1"/>
    </source>
</evidence>
<evidence type="ECO:0000256" key="1">
    <source>
        <dbReference type="SAM" id="MobiDB-lite"/>
    </source>
</evidence>
<dbReference type="AlphaFoldDB" id="A0AA89C0M6"/>
<feature type="compositionally biased region" description="Basic and acidic residues" evidence="1">
    <location>
        <begin position="31"/>
        <end position="43"/>
    </location>
</feature>
<gene>
    <name evidence="2" type="ORF">FSP39_020388</name>
</gene>
<organism evidence="2 3">
    <name type="scientific">Pinctada imbricata</name>
    <name type="common">Atlantic pearl-oyster</name>
    <name type="synonym">Pinctada martensii</name>
    <dbReference type="NCBI Taxonomy" id="66713"/>
    <lineage>
        <taxon>Eukaryota</taxon>
        <taxon>Metazoa</taxon>
        <taxon>Spiralia</taxon>
        <taxon>Lophotrochozoa</taxon>
        <taxon>Mollusca</taxon>
        <taxon>Bivalvia</taxon>
        <taxon>Autobranchia</taxon>
        <taxon>Pteriomorphia</taxon>
        <taxon>Pterioida</taxon>
        <taxon>Pterioidea</taxon>
        <taxon>Pteriidae</taxon>
        <taxon>Pinctada</taxon>
    </lineage>
</organism>